<protein>
    <submittedName>
        <fullName evidence="2">Uncharacterized protein</fullName>
    </submittedName>
</protein>
<gene>
    <name evidence="2" type="ORF">A3Q56_05162</name>
</gene>
<organism evidence="2 3">
    <name type="scientific">Intoshia linei</name>
    <dbReference type="NCBI Taxonomy" id="1819745"/>
    <lineage>
        <taxon>Eukaryota</taxon>
        <taxon>Metazoa</taxon>
        <taxon>Spiralia</taxon>
        <taxon>Lophotrochozoa</taxon>
        <taxon>Mesozoa</taxon>
        <taxon>Orthonectida</taxon>
        <taxon>Rhopaluridae</taxon>
        <taxon>Intoshia</taxon>
    </lineage>
</organism>
<dbReference type="EMBL" id="LWCA01000746">
    <property type="protein sequence ID" value="OAF67100.1"/>
    <property type="molecule type" value="Genomic_DNA"/>
</dbReference>
<evidence type="ECO:0000256" key="1">
    <source>
        <dbReference type="SAM" id="MobiDB-lite"/>
    </source>
</evidence>
<comment type="caution">
    <text evidence="2">The sequence shown here is derived from an EMBL/GenBank/DDBJ whole genome shotgun (WGS) entry which is preliminary data.</text>
</comment>
<proteinExistence type="predicted"/>
<accession>A0A177AZ13</accession>
<reference evidence="2 3" key="1">
    <citation type="submission" date="2016-04" db="EMBL/GenBank/DDBJ databases">
        <title>The genome of Intoshia linei affirms orthonectids as highly simplified spiralians.</title>
        <authorList>
            <person name="Mikhailov K.V."/>
            <person name="Slusarev G.S."/>
            <person name="Nikitin M.A."/>
            <person name="Logacheva M.D."/>
            <person name="Penin A."/>
            <person name="Aleoshin V."/>
            <person name="Panchin Y.V."/>
        </authorList>
    </citation>
    <scope>NUCLEOTIDE SEQUENCE [LARGE SCALE GENOMIC DNA]</scope>
    <source>
        <strain evidence="2">Intl2013</strain>
        <tissue evidence="2">Whole animal</tissue>
    </source>
</reference>
<sequence>MTQGNNYIYRDEDEKNNITSDTTTTTTVPVTDTVETIESGIPAKSANEDSKQSS</sequence>
<name>A0A177AZ13_9BILA</name>
<dbReference type="Proteomes" id="UP000078046">
    <property type="component" value="Unassembled WGS sequence"/>
</dbReference>
<feature type="region of interest" description="Disordered" evidence="1">
    <location>
        <begin position="1"/>
        <end position="25"/>
    </location>
</feature>
<dbReference type="AlphaFoldDB" id="A0A177AZ13"/>
<keyword evidence="3" id="KW-1185">Reference proteome</keyword>
<evidence type="ECO:0000313" key="2">
    <source>
        <dbReference type="EMBL" id="OAF67100.1"/>
    </source>
</evidence>
<evidence type="ECO:0000313" key="3">
    <source>
        <dbReference type="Proteomes" id="UP000078046"/>
    </source>
</evidence>